<protein>
    <submittedName>
        <fullName evidence="2">Uncharacterized protein</fullName>
    </submittedName>
</protein>
<accession>A0A1D3DWX2</accession>
<dbReference type="AlphaFoldDB" id="A0A1D3DWX2"/>
<reference evidence="2 3" key="1">
    <citation type="journal article" date="2013" name="Genome Announc.">
        <title>Genome Sequence of Streptomyces violaceusniger Strain SPC6, a Halotolerant Streptomycete That Exhibits Rapid Growth and Development.</title>
        <authorList>
            <person name="Chen X."/>
            <person name="Zhang B."/>
            <person name="Zhang W."/>
            <person name="Wu X."/>
            <person name="Zhang M."/>
            <person name="Chen T."/>
            <person name="Liu G."/>
            <person name="Dyson P."/>
        </authorList>
    </citation>
    <scope>NUCLEOTIDE SEQUENCE [LARGE SCALE GENOMIC DNA]</scope>
    <source>
        <strain evidence="2 3">SPC6</strain>
    </source>
</reference>
<feature type="transmembrane region" description="Helical" evidence="1">
    <location>
        <begin position="43"/>
        <end position="62"/>
    </location>
</feature>
<organism evidence="2 3">
    <name type="scientific">Streptomyces thermolilacinus SPC6</name>
    <dbReference type="NCBI Taxonomy" id="1306406"/>
    <lineage>
        <taxon>Bacteria</taxon>
        <taxon>Bacillati</taxon>
        <taxon>Actinomycetota</taxon>
        <taxon>Actinomycetes</taxon>
        <taxon>Kitasatosporales</taxon>
        <taxon>Streptomycetaceae</taxon>
        <taxon>Streptomyces</taxon>
    </lineage>
</organism>
<name>A0A1D3DWX2_9ACTN</name>
<keyword evidence="1" id="KW-1133">Transmembrane helix</keyword>
<evidence type="ECO:0000313" key="3">
    <source>
        <dbReference type="Proteomes" id="UP000095329"/>
    </source>
</evidence>
<gene>
    <name evidence="2" type="ORF">J116_022580</name>
</gene>
<keyword evidence="1" id="KW-0812">Transmembrane</keyword>
<comment type="caution">
    <text evidence="2">The sequence shown here is derived from an EMBL/GenBank/DDBJ whole genome shotgun (WGS) entry which is preliminary data.</text>
</comment>
<sequence length="90" mass="9052">MPARTPTRPRATAPAAATAPARAGAVATAPAASTAAVGADARLPWWAIALPAAAFTALFLLLPAPGHPRATDGEPAVGRFLEHVRHTIAS</sequence>
<keyword evidence="3" id="KW-1185">Reference proteome</keyword>
<evidence type="ECO:0000256" key="1">
    <source>
        <dbReference type="SAM" id="Phobius"/>
    </source>
</evidence>
<dbReference type="EMBL" id="ASHX02000001">
    <property type="protein sequence ID" value="OEJ96822.1"/>
    <property type="molecule type" value="Genomic_DNA"/>
</dbReference>
<dbReference type="Proteomes" id="UP000095329">
    <property type="component" value="Unassembled WGS sequence"/>
</dbReference>
<dbReference type="STRING" id="1306406.J116_022580"/>
<proteinExistence type="predicted"/>
<evidence type="ECO:0000313" key="2">
    <source>
        <dbReference type="EMBL" id="OEJ96822.1"/>
    </source>
</evidence>
<keyword evidence="1" id="KW-0472">Membrane</keyword>
<dbReference type="RefSeq" id="WP_023589358.1">
    <property type="nucleotide sequence ID" value="NZ_ASHX02000001.1"/>
</dbReference>